<evidence type="ECO:0000256" key="3">
    <source>
        <dbReference type="ARBA" id="ARBA00022692"/>
    </source>
</evidence>
<evidence type="ECO:0000256" key="6">
    <source>
        <dbReference type="SAM" id="Phobius"/>
    </source>
</evidence>
<gene>
    <name evidence="7" type="ORF">N868_15300</name>
</gene>
<organism evidence="7 8">
    <name type="scientific">Cellulomonas carbonis T26</name>
    <dbReference type="NCBI Taxonomy" id="947969"/>
    <lineage>
        <taxon>Bacteria</taxon>
        <taxon>Bacillati</taxon>
        <taxon>Actinomycetota</taxon>
        <taxon>Actinomycetes</taxon>
        <taxon>Micrococcales</taxon>
        <taxon>Cellulomonadaceae</taxon>
        <taxon>Cellulomonas</taxon>
    </lineage>
</organism>
<feature type="transmembrane region" description="Helical" evidence="6">
    <location>
        <begin position="113"/>
        <end position="136"/>
    </location>
</feature>
<feature type="transmembrane region" description="Helical" evidence="6">
    <location>
        <begin position="184"/>
        <end position="202"/>
    </location>
</feature>
<dbReference type="Proteomes" id="UP000029839">
    <property type="component" value="Unassembled WGS sequence"/>
</dbReference>
<dbReference type="RefSeq" id="WP_052426243.1">
    <property type="nucleotide sequence ID" value="NZ_AXCY01000049.1"/>
</dbReference>
<comment type="subcellular location">
    <subcellularLocation>
        <location evidence="1">Cell membrane</location>
        <topology evidence="1">Multi-pass membrane protein</topology>
    </subcellularLocation>
</comment>
<dbReference type="PANTHER" id="PTHR30086">
    <property type="entry name" value="ARGININE EXPORTER PROTEIN ARGO"/>
    <property type="match status" value="1"/>
</dbReference>
<keyword evidence="4 6" id="KW-1133">Transmembrane helix</keyword>
<dbReference type="PANTHER" id="PTHR30086:SF20">
    <property type="entry name" value="ARGININE EXPORTER PROTEIN ARGO-RELATED"/>
    <property type="match status" value="1"/>
</dbReference>
<comment type="caution">
    <text evidence="7">The sequence shown here is derived from an EMBL/GenBank/DDBJ whole genome shotgun (WGS) entry which is preliminary data.</text>
</comment>
<proteinExistence type="predicted"/>
<dbReference type="Pfam" id="PF01810">
    <property type="entry name" value="LysE"/>
    <property type="match status" value="1"/>
</dbReference>
<evidence type="ECO:0000256" key="4">
    <source>
        <dbReference type="ARBA" id="ARBA00022989"/>
    </source>
</evidence>
<dbReference type="AlphaFoldDB" id="A0A0A0BTH4"/>
<accession>A0A0A0BTH4</accession>
<dbReference type="EMBL" id="AXCY01000049">
    <property type="protein sequence ID" value="KGM10479.1"/>
    <property type="molecule type" value="Genomic_DNA"/>
</dbReference>
<evidence type="ECO:0000256" key="2">
    <source>
        <dbReference type="ARBA" id="ARBA00022475"/>
    </source>
</evidence>
<evidence type="ECO:0000313" key="7">
    <source>
        <dbReference type="EMBL" id="KGM10479.1"/>
    </source>
</evidence>
<keyword evidence="2" id="KW-1003">Cell membrane</keyword>
<feature type="transmembrane region" description="Helical" evidence="6">
    <location>
        <begin position="6"/>
        <end position="30"/>
    </location>
</feature>
<evidence type="ECO:0000256" key="1">
    <source>
        <dbReference type="ARBA" id="ARBA00004651"/>
    </source>
</evidence>
<name>A0A0A0BTH4_9CELL</name>
<feature type="transmembrane region" description="Helical" evidence="6">
    <location>
        <begin position="74"/>
        <end position="92"/>
    </location>
</feature>
<feature type="transmembrane region" description="Helical" evidence="6">
    <location>
        <begin position="42"/>
        <end position="62"/>
    </location>
</feature>
<keyword evidence="8" id="KW-1185">Reference proteome</keyword>
<dbReference type="GO" id="GO:0005886">
    <property type="term" value="C:plasma membrane"/>
    <property type="evidence" value="ECO:0007669"/>
    <property type="project" value="UniProtKB-SubCell"/>
</dbReference>
<sequence>MLSVAPVVLTGLVTGLSLIVAIGAQNAWVLRQGLLREHVGPVVAICAVSDAVLVAVGVAGMGAVVDRHPGLVDGMRWVGAAYLAAFGLRSLWSARRPGALEPARPDDRGRLRAVVGVTLALTWLNPHVYLDTVLLLGSLAQDHGADRWWFAAGALVASALWFTGLGFGARWASRWARRPSTWRVLDVVVGVVMLALAVGLVAG</sequence>
<dbReference type="GO" id="GO:0015171">
    <property type="term" value="F:amino acid transmembrane transporter activity"/>
    <property type="evidence" value="ECO:0007669"/>
    <property type="project" value="TreeGrafter"/>
</dbReference>
<evidence type="ECO:0000256" key="5">
    <source>
        <dbReference type="ARBA" id="ARBA00023136"/>
    </source>
</evidence>
<keyword evidence="5 6" id="KW-0472">Membrane</keyword>
<reference evidence="7 8" key="1">
    <citation type="submission" date="2013-08" db="EMBL/GenBank/DDBJ databases">
        <title>Genome sequencing of Cellulomonas carbonis T26.</title>
        <authorList>
            <person name="Chen F."/>
            <person name="Li Y."/>
            <person name="Wang G."/>
        </authorList>
    </citation>
    <scope>NUCLEOTIDE SEQUENCE [LARGE SCALE GENOMIC DNA]</scope>
    <source>
        <strain evidence="7 8">T26</strain>
    </source>
</reference>
<evidence type="ECO:0000313" key="8">
    <source>
        <dbReference type="Proteomes" id="UP000029839"/>
    </source>
</evidence>
<reference evidence="7 8" key="2">
    <citation type="journal article" date="2015" name="Stand. Genomic Sci.">
        <title>Draft genome sequence of Cellulomonas carbonis T26(T) and comparative analysis of six Cellulomonas genomes.</title>
        <authorList>
            <person name="Zhuang W."/>
            <person name="Zhang S."/>
            <person name="Xia X."/>
            <person name="Wang G."/>
        </authorList>
    </citation>
    <scope>NUCLEOTIDE SEQUENCE [LARGE SCALE GENOMIC DNA]</scope>
    <source>
        <strain evidence="7 8">T26</strain>
    </source>
</reference>
<feature type="transmembrane region" description="Helical" evidence="6">
    <location>
        <begin position="148"/>
        <end position="172"/>
    </location>
</feature>
<dbReference type="InterPro" id="IPR001123">
    <property type="entry name" value="LeuE-type"/>
</dbReference>
<keyword evidence="3 6" id="KW-0812">Transmembrane</keyword>
<protein>
    <submittedName>
        <fullName evidence="7">Amino acid transporter</fullName>
    </submittedName>
</protein>